<feature type="chain" id="PRO_5015644919" description="Carbohydrate-binding module family 19 domain-containing protein" evidence="1">
    <location>
        <begin position="29"/>
        <end position="117"/>
    </location>
</feature>
<organism evidence="2 3">
    <name type="scientific">Smittium simulii</name>
    <dbReference type="NCBI Taxonomy" id="133385"/>
    <lineage>
        <taxon>Eukaryota</taxon>
        <taxon>Fungi</taxon>
        <taxon>Fungi incertae sedis</taxon>
        <taxon>Zoopagomycota</taxon>
        <taxon>Kickxellomycotina</taxon>
        <taxon>Harpellomycetes</taxon>
        <taxon>Harpellales</taxon>
        <taxon>Legeriomycetaceae</taxon>
        <taxon>Smittium</taxon>
    </lineage>
</organism>
<evidence type="ECO:0000313" key="3">
    <source>
        <dbReference type="Proteomes" id="UP000245383"/>
    </source>
</evidence>
<reference evidence="2 3" key="1">
    <citation type="journal article" date="2018" name="MBio">
        <title>Comparative Genomics Reveals the Core Gene Toolbox for the Fungus-Insect Symbiosis.</title>
        <authorList>
            <person name="Wang Y."/>
            <person name="Stata M."/>
            <person name="Wang W."/>
            <person name="Stajich J.E."/>
            <person name="White M.M."/>
            <person name="Moncalvo J.M."/>
        </authorList>
    </citation>
    <scope>NUCLEOTIDE SEQUENCE [LARGE SCALE GENOMIC DNA]</scope>
    <source>
        <strain evidence="2 3">SWE-8-4</strain>
    </source>
</reference>
<name>A0A2T9YNW1_9FUNG</name>
<comment type="caution">
    <text evidence="2">The sequence shown here is derived from an EMBL/GenBank/DDBJ whole genome shotgun (WGS) entry which is preliminary data.</text>
</comment>
<proteinExistence type="predicted"/>
<dbReference type="Proteomes" id="UP000245383">
    <property type="component" value="Unassembled WGS sequence"/>
</dbReference>
<evidence type="ECO:0000313" key="2">
    <source>
        <dbReference type="EMBL" id="PVU94030.1"/>
    </source>
</evidence>
<protein>
    <recommendedName>
        <fullName evidence="4">Carbohydrate-binding module family 19 domain-containing protein</fullName>
    </recommendedName>
</protein>
<feature type="signal peptide" evidence="1">
    <location>
        <begin position="1"/>
        <end position="28"/>
    </location>
</feature>
<accession>A0A2T9YNW1</accession>
<keyword evidence="3" id="KW-1185">Reference proteome</keyword>
<sequence length="117" mass="13250">MKITSLRGFPKTLILMALLGESWWFISAKDTVKQEEYIKNNSQNGQVEQVVDLSKFLNKRQDLRAAGSECLNNDHKCSVASPTQYLQCYRNVFIDRSCGKGTKCIDTGSGRLYCAYI</sequence>
<dbReference type="AlphaFoldDB" id="A0A2T9YNW1"/>
<keyword evidence="1" id="KW-0732">Signal</keyword>
<gene>
    <name evidence="2" type="ORF">BB561_002860</name>
</gene>
<evidence type="ECO:0008006" key="4">
    <source>
        <dbReference type="Google" id="ProtNLM"/>
    </source>
</evidence>
<evidence type="ECO:0000256" key="1">
    <source>
        <dbReference type="SAM" id="SignalP"/>
    </source>
</evidence>
<dbReference type="EMBL" id="MBFR01000104">
    <property type="protein sequence ID" value="PVU94030.1"/>
    <property type="molecule type" value="Genomic_DNA"/>
</dbReference>